<dbReference type="InterPro" id="IPR033463">
    <property type="entry name" value="sCache_3"/>
</dbReference>
<dbReference type="RefSeq" id="WP_064599425.1">
    <property type="nucleotide sequence ID" value="NZ_CP134782.1"/>
</dbReference>
<keyword evidence="6" id="KW-0808">Transferase</keyword>
<feature type="domain" description="PAC" evidence="17">
    <location>
        <begin position="301"/>
        <end position="353"/>
    </location>
</feature>
<dbReference type="CDD" id="cd00082">
    <property type="entry name" value="HisKA"/>
    <property type="match status" value="1"/>
</dbReference>
<dbReference type="Pfam" id="PF00512">
    <property type="entry name" value="HisKA"/>
    <property type="match status" value="1"/>
</dbReference>
<evidence type="ECO:0000256" key="12">
    <source>
        <dbReference type="ARBA" id="ARBA00023012"/>
    </source>
</evidence>
<dbReference type="NCBIfam" id="TIGR00229">
    <property type="entry name" value="sensory_box"/>
    <property type="match status" value="1"/>
</dbReference>
<name>A0A1B7L133_9ENTR</name>
<dbReference type="InterPro" id="IPR000014">
    <property type="entry name" value="PAS"/>
</dbReference>
<dbReference type="STRING" id="1691903.A9B99_11685"/>
<keyword evidence="13 15" id="KW-0472">Membrane</keyword>
<dbReference type="InterPro" id="IPR000700">
    <property type="entry name" value="PAS-assoc_C"/>
</dbReference>
<dbReference type="CDD" id="cd00130">
    <property type="entry name" value="PAS"/>
    <property type="match status" value="1"/>
</dbReference>
<gene>
    <name evidence="18" type="ORF">A9B99_11685</name>
</gene>
<evidence type="ECO:0000256" key="1">
    <source>
        <dbReference type="ARBA" id="ARBA00000085"/>
    </source>
</evidence>
<feature type="domain" description="Histidine kinase" evidence="16">
    <location>
        <begin position="366"/>
        <end position="575"/>
    </location>
</feature>
<dbReference type="PANTHER" id="PTHR43065">
    <property type="entry name" value="SENSOR HISTIDINE KINASE"/>
    <property type="match status" value="1"/>
</dbReference>
<dbReference type="Gene3D" id="3.30.450.20">
    <property type="entry name" value="PAS domain"/>
    <property type="match status" value="1"/>
</dbReference>
<evidence type="ECO:0000259" key="16">
    <source>
        <dbReference type="PROSITE" id="PS50109"/>
    </source>
</evidence>
<keyword evidence="19" id="KW-1185">Reference proteome</keyword>
<evidence type="ECO:0000256" key="14">
    <source>
        <dbReference type="SAM" id="MobiDB-lite"/>
    </source>
</evidence>
<dbReference type="SUPFAM" id="SSF47384">
    <property type="entry name" value="Homodimeric domain of signal transducing histidine kinase"/>
    <property type="match status" value="1"/>
</dbReference>
<dbReference type="OrthoDB" id="1931120at2"/>
<dbReference type="PROSITE" id="PS50109">
    <property type="entry name" value="HIS_KIN"/>
    <property type="match status" value="1"/>
</dbReference>
<dbReference type="GO" id="GO:0005886">
    <property type="term" value="C:plasma membrane"/>
    <property type="evidence" value="ECO:0007669"/>
    <property type="project" value="UniProtKB-SubCell"/>
</dbReference>
<keyword evidence="5" id="KW-0597">Phosphoprotein</keyword>
<dbReference type="InterPro" id="IPR036890">
    <property type="entry name" value="HATPase_C_sf"/>
</dbReference>
<dbReference type="EC" id="2.7.13.3" evidence="3"/>
<dbReference type="Pfam" id="PF17203">
    <property type="entry name" value="sCache_3_2"/>
    <property type="match status" value="1"/>
</dbReference>
<dbReference type="InterPro" id="IPR003594">
    <property type="entry name" value="HATPase_dom"/>
</dbReference>
<dbReference type="SMART" id="SM00387">
    <property type="entry name" value="HATPase_c"/>
    <property type="match status" value="1"/>
</dbReference>
<dbReference type="SUPFAM" id="SSF55874">
    <property type="entry name" value="ATPase domain of HSP90 chaperone/DNA topoisomerase II/histidine kinase"/>
    <property type="match status" value="1"/>
</dbReference>
<comment type="subcellular location">
    <subcellularLocation>
        <location evidence="2">Cell membrane</location>
        <topology evidence="2">Multi-pass membrane protein</topology>
    </subcellularLocation>
</comment>
<dbReference type="GO" id="GO:0005524">
    <property type="term" value="F:ATP binding"/>
    <property type="evidence" value="ECO:0007669"/>
    <property type="project" value="UniProtKB-KW"/>
</dbReference>
<evidence type="ECO:0000256" key="9">
    <source>
        <dbReference type="ARBA" id="ARBA00022777"/>
    </source>
</evidence>
<evidence type="ECO:0000256" key="5">
    <source>
        <dbReference type="ARBA" id="ARBA00022553"/>
    </source>
</evidence>
<dbReference type="Proteomes" id="UP000078225">
    <property type="component" value="Unassembled WGS sequence"/>
</dbReference>
<feature type="transmembrane region" description="Helical" evidence="15">
    <location>
        <begin position="12"/>
        <end position="33"/>
    </location>
</feature>
<evidence type="ECO:0000256" key="2">
    <source>
        <dbReference type="ARBA" id="ARBA00004651"/>
    </source>
</evidence>
<evidence type="ECO:0000256" key="10">
    <source>
        <dbReference type="ARBA" id="ARBA00022840"/>
    </source>
</evidence>
<keyword evidence="11 15" id="KW-1133">Transmembrane helix</keyword>
<evidence type="ECO:0000256" key="11">
    <source>
        <dbReference type="ARBA" id="ARBA00022989"/>
    </source>
</evidence>
<reference evidence="19" key="1">
    <citation type="submission" date="2016-05" db="EMBL/GenBank/DDBJ databases">
        <authorList>
            <person name="Behera P."/>
            <person name="Vaishampayan P."/>
            <person name="Singh N."/>
            <person name="Raina V."/>
            <person name="Suar M."/>
            <person name="Pattnaik A."/>
            <person name="Rastogi G."/>
        </authorList>
    </citation>
    <scope>NUCLEOTIDE SEQUENCE [LARGE SCALE GENOMIC DNA]</scope>
    <source>
        <strain evidence="19">MP23</strain>
    </source>
</reference>
<dbReference type="Gene3D" id="3.30.565.10">
    <property type="entry name" value="Histidine kinase-like ATPase, C-terminal domain"/>
    <property type="match status" value="1"/>
</dbReference>
<dbReference type="InterPro" id="IPR036097">
    <property type="entry name" value="HisK_dim/P_sf"/>
</dbReference>
<feature type="region of interest" description="Disordered" evidence="14">
    <location>
        <begin position="106"/>
        <end position="126"/>
    </location>
</feature>
<dbReference type="Pfam" id="PF02518">
    <property type="entry name" value="HATPase_c"/>
    <property type="match status" value="1"/>
</dbReference>
<dbReference type="InterPro" id="IPR003661">
    <property type="entry name" value="HisK_dim/P_dom"/>
</dbReference>
<dbReference type="InterPro" id="IPR029151">
    <property type="entry name" value="Sensor-like_sf"/>
</dbReference>
<evidence type="ECO:0000256" key="6">
    <source>
        <dbReference type="ARBA" id="ARBA00022679"/>
    </source>
</evidence>
<dbReference type="SUPFAM" id="SSF55785">
    <property type="entry name" value="PYP-like sensor domain (PAS domain)"/>
    <property type="match status" value="1"/>
</dbReference>
<dbReference type="PANTHER" id="PTHR43065:SF10">
    <property type="entry name" value="PEROXIDE STRESS-ACTIVATED HISTIDINE KINASE MAK3"/>
    <property type="match status" value="1"/>
</dbReference>
<dbReference type="GO" id="GO:0000155">
    <property type="term" value="F:phosphorelay sensor kinase activity"/>
    <property type="evidence" value="ECO:0007669"/>
    <property type="project" value="InterPro"/>
</dbReference>
<evidence type="ECO:0000313" key="18">
    <source>
        <dbReference type="EMBL" id="OAT76099.1"/>
    </source>
</evidence>
<dbReference type="Gene3D" id="1.10.287.130">
    <property type="match status" value="1"/>
</dbReference>
<keyword evidence="8" id="KW-0547">Nucleotide-binding</keyword>
<dbReference type="InterPro" id="IPR004358">
    <property type="entry name" value="Sig_transdc_His_kin-like_C"/>
</dbReference>
<evidence type="ECO:0000259" key="17">
    <source>
        <dbReference type="PROSITE" id="PS50113"/>
    </source>
</evidence>
<keyword evidence="7 15" id="KW-0812">Transmembrane</keyword>
<dbReference type="InterPro" id="IPR005467">
    <property type="entry name" value="His_kinase_dom"/>
</dbReference>
<dbReference type="AlphaFoldDB" id="A0A1B7L133"/>
<keyword evidence="10" id="KW-0067">ATP-binding</keyword>
<dbReference type="EMBL" id="LYRP01000033">
    <property type="protein sequence ID" value="OAT76099.1"/>
    <property type="molecule type" value="Genomic_DNA"/>
</dbReference>
<dbReference type="InterPro" id="IPR035965">
    <property type="entry name" value="PAS-like_dom_sf"/>
</dbReference>
<accession>A0A1B7L133</accession>
<dbReference type="Pfam" id="PF13426">
    <property type="entry name" value="PAS_9"/>
    <property type="match status" value="1"/>
</dbReference>
<proteinExistence type="predicted"/>
<evidence type="ECO:0000256" key="3">
    <source>
        <dbReference type="ARBA" id="ARBA00012438"/>
    </source>
</evidence>
<dbReference type="PRINTS" id="PR00344">
    <property type="entry name" value="BCTRLSENSOR"/>
</dbReference>
<dbReference type="SUPFAM" id="SSF103190">
    <property type="entry name" value="Sensory domain-like"/>
    <property type="match status" value="1"/>
</dbReference>
<evidence type="ECO:0000256" key="4">
    <source>
        <dbReference type="ARBA" id="ARBA00022475"/>
    </source>
</evidence>
<sequence>MLSDSRRTFFGLSPWLMVGLSVVLGAAVFGLSLRSTQQERVYLQQNLNNRADAIVWALETGARMSMSGGRDNRLQTLVEQTAHQPGVIFLMMTDDNGNILADSDASRVGQQLPADQRPSPQQPNTWRRHIKLNDGRQVFQVWQRFNPLRGRGMMGGGNGMMRMMRGYDDGADNALPQWVAVGIDPASFETTFAQTRRNNYLLAVLVILLGMAGFISLFWAHHYRRSQSLLRDTRAMADEVIASLPLALLTCDTRQRIISANRQAIELLQLPALWEKHPLAQVKGLDWAAIRNAMPENGRLLEQEYQLNNAGGHKIPVSISASPVRGGNGHISGTVFVLRDLTEVKQLQAQVERQARLSALGEMAAGVAHEIRNPLSSIKGLATYLGGKFSKEAPEHLAARTLSEEVDRLNRVVSELLDFARPGEFSLQPGDITPVIERAIRLVQNDAANKHLSLVFLPCGPLPEVEHNADRLAQCLLNLVINAIQATPEGGTISVAVRVANMGTKLAVSVADNGSGIDKQHLSEIFTPYFTTKPSGTGLGLAIVHQIIEKHRGEITVESEPGSGSVFTLWLPIYRSEHHEK</sequence>
<comment type="caution">
    <text evidence="18">The sequence shown here is derived from an EMBL/GenBank/DDBJ whole genome shotgun (WGS) entry which is preliminary data.</text>
</comment>
<keyword evidence="12" id="KW-0902">Two-component regulatory system</keyword>
<keyword evidence="4" id="KW-1003">Cell membrane</keyword>
<dbReference type="SMART" id="SM00388">
    <property type="entry name" value="HisKA"/>
    <property type="match status" value="1"/>
</dbReference>
<evidence type="ECO:0000256" key="15">
    <source>
        <dbReference type="SAM" id="Phobius"/>
    </source>
</evidence>
<dbReference type="PROSITE" id="PS50113">
    <property type="entry name" value="PAC"/>
    <property type="match status" value="1"/>
</dbReference>
<evidence type="ECO:0000256" key="13">
    <source>
        <dbReference type="ARBA" id="ARBA00023136"/>
    </source>
</evidence>
<feature type="transmembrane region" description="Helical" evidence="15">
    <location>
        <begin position="200"/>
        <end position="220"/>
    </location>
</feature>
<comment type="catalytic activity">
    <reaction evidence="1">
        <text>ATP + protein L-histidine = ADP + protein N-phospho-L-histidine.</text>
        <dbReference type="EC" id="2.7.13.3"/>
    </reaction>
</comment>
<evidence type="ECO:0000313" key="19">
    <source>
        <dbReference type="Proteomes" id="UP000078225"/>
    </source>
</evidence>
<keyword evidence="9" id="KW-0418">Kinase</keyword>
<protein>
    <recommendedName>
        <fullName evidence="3">histidine kinase</fullName>
        <ecNumber evidence="3">2.7.13.3</ecNumber>
    </recommendedName>
</protein>
<evidence type="ECO:0000256" key="8">
    <source>
        <dbReference type="ARBA" id="ARBA00022741"/>
    </source>
</evidence>
<evidence type="ECO:0000256" key="7">
    <source>
        <dbReference type="ARBA" id="ARBA00022692"/>
    </source>
</evidence>
<organism evidence="18 19">
    <name type="scientific">Mangrovibacter phragmitis</name>
    <dbReference type="NCBI Taxonomy" id="1691903"/>
    <lineage>
        <taxon>Bacteria</taxon>
        <taxon>Pseudomonadati</taxon>
        <taxon>Pseudomonadota</taxon>
        <taxon>Gammaproteobacteria</taxon>
        <taxon>Enterobacterales</taxon>
        <taxon>Enterobacteriaceae</taxon>
        <taxon>Mangrovibacter</taxon>
    </lineage>
</organism>